<protein>
    <submittedName>
        <fullName evidence="2">Uncharacterized protein</fullName>
    </submittedName>
</protein>
<accession>A0ABN9SHW2</accession>
<feature type="non-terminal residue" evidence="2">
    <location>
        <position position="1"/>
    </location>
</feature>
<name>A0ABN9SHW2_9DINO</name>
<organism evidence="2 3">
    <name type="scientific">Prorocentrum cordatum</name>
    <dbReference type="NCBI Taxonomy" id="2364126"/>
    <lineage>
        <taxon>Eukaryota</taxon>
        <taxon>Sar</taxon>
        <taxon>Alveolata</taxon>
        <taxon>Dinophyceae</taxon>
        <taxon>Prorocentrales</taxon>
        <taxon>Prorocentraceae</taxon>
        <taxon>Prorocentrum</taxon>
    </lineage>
</organism>
<comment type="caution">
    <text evidence="2">The sequence shown here is derived from an EMBL/GenBank/DDBJ whole genome shotgun (WGS) entry which is preliminary data.</text>
</comment>
<keyword evidence="3" id="KW-1185">Reference proteome</keyword>
<feature type="non-terminal residue" evidence="2">
    <location>
        <position position="383"/>
    </location>
</feature>
<gene>
    <name evidence="2" type="ORF">PCOR1329_LOCUS29637</name>
</gene>
<evidence type="ECO:0000313" key="3">
    <source>
        <dbReference type="Proteomes" id="UP001189429"/>
    </source>
</evidence>
<reference evidence="2" key="1">
    <citation type="submission" date="2023-10" db="EMBL/GenBank/DDBJ databases">
        <authorList>
            <person name="Chen Y."/>
            <person name="Shah S."/>
            <person name="Dougan E. K."/>
            <person name="Thang M."/>
            <person name="Chan C."/>
        </authorList>
    </citation>
    <scope>NUCLEOTIDE SEQUENCE [LARGE SCALE GENOMIC DNA]</scope>
</reference>
<evidence type="ECO:0000313" key="2">
    <source>
        <dbReference type="EMBL" id="CAK0831286.1"/>
    </source>
</evidence>
<dbReference type="Proteomes" id="UP001189429">
    <property type="component" value="Unassembled WGS sequence"/>
</dbReference>
<dbReference type="EMBL" id="CAUYUJ010011181">
    <property type="protein sequence ID" value="CAK0831286.1"/>
    <property type="molecule type" value="Genomic_DNA"/>
</dbReference>
<evidence type="ECO:0000256" key="1">
    <source>
        <dbReference type="SAM" id="MobiDB-lite"/>
    </source>
</evidence>
<feature type="region of interest" description="Disordered" evidence="1">
    <location>
        <begin position="53"/>
        <end position="75"/>
    </location>
</feature>
<sequence length="383" mass="40566">AAGLARRGRALSRRAATVGRPLSAEARALARAQTLQALAEALPEAASGAFGEPFGFRRRGRSPSPSIGATSASDVAGGRRQRAMLCRSESRLRVHLERAVGALWGGPAPREARAVTRAVRAECQLDVVRPKGLAMSRGKGVDDVAGSAPGALLADYFEGAFCAGEEAMRRGVALFALISLSTYLRLGQPLGVRGSGLAPPKAGATARWSLQVQLEERASRRKLGDASVSAPLGSVLAAWMGPALERLEVATGDGPLGASDCVELPKKFRRVAQAVPMPKLVPCRAWLPCSSIDAARAVRALVDIKMIWKWRSGKGFLRFEWRARLAVGHHGRPSAVQRWDAECGRRAEGRQGAIGARFAGAFAGKGGVAKAVKRRCFQARVGE</sequence>
<proteinExistence type="predicted"/>